<keyword evidence="3" id="KW-1185">Reference proteome</keyword>
<name>A0A9Q3IFB0_9BASI</name>
<feature type="region of interest" description="Disordered" evidence="1">
    <location>
        <begin position="51"/>
        <end position="104"/>
    </location>
</feature>
<evidence type="ECO:0000313" key="3">
    <source>
        <dbReference type="Proteomes" id="UP000765509"/>
    </source>
</evidence>
<organism evidence="2 3">
    <name type="scientific">Austropuccinia psidii MF-1</name>
    <dbReference type="NCBI Taxonomy" id="1389203"/>
    <lineage>
        <taxon>Eukaryota</taxon>
        <taxon>Fungi</taxon>
        <taxon>Dikarya</taxon>
        <taxon>Basidiomycota</taxon>
        <taxon>Pucciniomycotina</taxon>
        <taxon>Pucciniomycetes</taxon>
        <taxon>Pucciniales</taxon>
        <taxon>Sphaerophragmiaceae</taxon>
        <taxon>Austropuccinia</taxon>
    </lineage>
</organism>
<protein>
    <recommendedName>
        <fullName evidence="4">Reverse transcriptase Ty1/copia-type domain-containing protein</fullName>
    </recommendedName>
</protein>
<evidence type="ECO:0008006" key="4">
    <source>
        <dbReference type="Google" id="ProtNLM"/>
    </source>
</evidence>
<feature type="compositionally biased region" description="Low complexity" evidence="1">
    <location>
        <begin position="56"/>
        <end position="82"/>
    </location>
</feature>
<reference evidence="2" key="1">
    <citation type="submission" date="2021-03" db="EMBL/GenBank/DDBJ databases">
        <title>Draft genome sequence of rust myrtle Austropuccinia psidii MF-1, a brazilian biotype.</title>
        <authorList>
            <person name="Quecine M.C."/>
            <person name="Pachon D.M.R."/>
            <person name="Bonatelli M.L."/>
            <person name="Correr F.H."/>
            <person name="Franceschini L.M."/>
            <person name="Leite T.F."/>
            <person name="Margarido G.R.A."/>
            <person name="Almeida C.A."/>
            <person name="Ferrarezi J.A."/>
            <person name="Labate C.A."/>
        </authorList>
    </citation>
    <scope>NUCLEOTIDE SEQUENCE</scope>
    <source>
        <strain evidence="2">MF-1</strain>
    </source>
</reference>
<dbReference type="AlphaFoldDB" id="A0A9Q3IFB0"/>
<sequence length="157" mass="17011">MVNGKLQITHECIFHYTSIGLENPSENPAVVFTILSVEAYTPVPVLTASEVEDSSDFSSRGSSPSPSFAQSGHTDSESAADAAESRSLEPTKSLPKGYSQAISHEKSVDWKKAIVNKISSIEENDVWVPVKTPSNANILGSTWAFREKEDQDGIIVK</sequence>
<evidence type="ECO:0000256" key="1">
    <source>
        <dbReference type="SAM" id="MobiDB-lite"/>
    </source>
</evidence>
<dbReference type="EMBL" id="AVOT02045740">
    <property type="protein sequence ID" value="MBW0541091.1"/>
    <property type="molecule type" value="Genomic_DNA"/>
</dbReference>
<comment type="caution">
    <text evidence="2">The sequence shown here is derived from an EMBL/GenBank/DDBJ whole genome shotgun (WGS) entry which is preliminary data.</text>
</comment>
<dbReference type="Proteomes" id="UP000765509">
    <property type="component" value="Unassembled WGS sequence"/>
</dbReference>
<proteinExistence type="predicted"/>
<gene>
    <name evidence="2" type="ORF">O181_080806</name>
</gene>
<evidence type="ECO:0000313" key="2">
    <source>
        <dbReference type="EMBL" id="MBW0541091.1"/>
    </source>
</evidence>
<dbReference type="OrthoDB" id="6751514at2759"/>
<accession>A0A9Q3IFB0</accession>